<accession>A0AAE1EVT7</accession>
<comment type="caution">
    <text evidence="1">The sequence shown here is derived from an EMBL/GenBank/DDBJ whole genome shotgun (WGS) entry which is preliminary data.</text>
</comment>
<dbReference type="AlphaFoldDB" id="A0AAE1EVT7"/>
<protein>
    <submittedName>
        <fullName evidence="1">Uncharacterized protein</fullName>
    </submittedName>
</protein>
<gene>
    <name evidence="1" type="ORF">Pcinc_031829</name>
</gene>
<dbReference type="Proteomes" id="UP001286313">
    <property type="component" value="Unassembled WGS sequence"/>
</dbReference>
<reference evidence="1" key="1">
    <citation type="submission" date="2023-10" db="EMBL/GenBank/DDBJ databases">
        <title>Genome assemblies of two species of porcelain crab, Petrolisthes cinctipes and Petrolisthes manimaculis (Anomura: Porcellanidae).</title>
        <authorList>
            <person name="Angst P."/>
        </authorList>
    </citation>
    <scope>NUCLEOTIDE SEQUENCE</scope>
    <source>
        <strain evidence="1">PB745_01</strain>
        <tissue evidence="1">Gill</tissue>
    </source>
</reference>
<proteinExistence type="predicted"/>
<name>A0AAE1EVT7_PETCI</name>
<dbReference type="EMBL" id="JAWQEG010004276">
    <property type="protein sequence ID" value="KAK3862301.1"/>
    <property type="molecule type" value="Genomic_DNA"/>
</dbReference>
<keyword evidence="2" id="KW-1185">Reference proteome</keyword>
<evidence type="ECO:0000313" key="1">
    <source>
        <dbReference type="EMBL" id="KAK3862301.1"/>
    </source>
</evidence>
<evidence type="ECO:0000313" key="2">
    <source>
        <dbReference type="Proteomes" id="UP001286313"/>
    </source>
</evidence>
<organism evidence="1 2">
    <name type="scientific">Petrolisthes cinctipes</name>
    <name type="common">Flat porcelain crab</name>
    <dbReference type="NCBI Taxonomy" id="88211"/>
    <lineage>
        <taxon>Eukaryota</taxon>
        <taxon>Metazoa</taxon>
        <taxon>Ecdysozoa</taxon>
        <taxon>Arthropoda</taxon>
        <taxon>Crustacea</taxon>
        <taxon>Multicrustacea</taxon>
        <taxon>Malacostraca</taxon>
        <taxon>Eumalacostraca</taxon>
        <taxon>Eucarida</taxon>
        <taxon>Decapoda</taxon>
        <taxon>Pleocyemata</taxon>
        <taxon>Anomura</taxon>
        <taxon>Galatheoidea</taxon>
        <taxon>Porcellanidae</taxon>
        <taxon>Petrolisthes</taxon>
    </lineage>
</organism>
<sequence length="224" mass="25838">MRAMTNPKTGATQKILQLFYLQAIRTHVDYSAPALVALSDSKWKSLEPIQNKAMKTMTGSPPGTSSPPLLIETGLVPLGARIQERVACLAAKIMQQGRNCQAEKMIKRNMPRNPPPNDSWKKKWEREISKAIKRNIDQETITARGHGQPDLNWNDRKWKIIIQPPRLAKKNTTSLELQQLGRETRKPCDRRHMNLLHRRICEPERWASRNSFRHPRSSPWVENI</sequence>